<evidence type="ECO:0000256" key="1">
    <source>
        <dbReference type="SAM" id="MobiDB-lite"/>
    </source>
</evidence>
<dbReference type="InterPro" id="IPR011990">
    <property type="entry name" value="TPR-like_helical_dom_sf"/>
</dbReference>
<feature type="compositionally biased region" description="Polar residues" evidence="1">
    <location>
        <begin position="537"/>
        <end position="546"/>
    </location>
</feature>
<dbReference type="RefSeq" id="WP_092704529.1">
    <property type="nucleotide sequence ID" value="NZ_FOSR01000012.1"/>
</dbReference>
<sequence length="546" mass="59820">MTATRNPVEKAIDTLLERWLDTSADPAMRLAIWRVPGNALSLVSAFIEAQQQPETAGTPDLFVQFSTSFETGYRYSRALKDELLDGYLRSRDTLTNLALKVDWNGPFEPHPDTAPGFLGLLDSFTCHHGEHLRYSVAVLWPEQVGSATALEQWLTQALAAPVPERVRLVLVDSIARPTWQGLIDKHPAQTRLIETPLDMFDIARATAAQAGAGGPPGTTAYRQLLTDVMNLLDKRSAAQTAHRADRAMAIAERQSWPDQQVVLHLAVAGAHLKEKHYGEAVLRYRHARECALVALAQQHPAANDLLMQGWFGEAGALLAAKQPEHAAQAYAEAAQVAASIPNPLFVIEGRRMAGHALAQAHQREQALQQYLQGVSAAREMAAPDRAMTTFPLLLQNLLQLEDPRRATQLATRADDYQKAVADAHVRAEHRAAKLGDAPARDALDSIDTELLEQCESAFAKLVKEREQLIAGGDVFFRKTVAVGRELLHPGWNGMPDVRHPQDKPTAEWSEPPGFLPLPDGHDLAETPLAPAPDAPNATESLLENHA</sequence>
<feature type="region of interest" description="Disordered" evidence="1">
    <location>
        <begin position="492"/>
        <end position="546"/>
    </location>
</feature>
<protein>
    <recommendedName>
        <fullName evidence="4">Tetratricopeptide repeat protein</fullName>
    </recommendedName>
</protein>
<name>A0A1I4EIN7_9GAMM</name>
<dbReference type="EMBL" id="FOSR01000012">
    <property type="protein sequence ID" value="SFL04437.1"/>
    <property type="molecule type" value="Genomic_DNA"/>
</dbReference>
<keyword evidence="3" id="KW-1185">Reference proteome</keyword>
<accession>A0A1I4EIN7</accession>
<evidence type="ECO:0000313" key="3">
    <source>
        <dbReference type="Proteomes" id="UP000198725"/>
    </source>
</evidence>
<dbReference type="Proteomes" id="UP000198725">
    <property type="component" value="Unassembled WGS sequence"/>
</dbReference>
<organism evidence="2 3">
    <name type="scientific">Rhodanobacter glycinis</name>
    <dbReference type="NCBI Taxonomy" id="582702"/>
    <lineage>
        <taxon>Bacteria</taxon>
        <taxon>Pseudomonadati</taxon>
        <taxon>Pseudomonadota</taxon>
        <taxon>Gammaproteobacteria</taxon>
        <taxon>Lysobacterales</taxon>
        <taxon>Rhodanobacteraceae</taxon>
        <taxon>Rhodanobacter</taxon>
    </lineage>
</organism>
<dbReference type="SUPFAM" id="SSF48452">
    <property type="entry name" value="TPR-like"/>
    <property type="match status" value="1"/>
</dbReference>
<evidence type="ECO:0000313" key="2">
    <source>
        <dbReference type="EMBL" id="SFL04437.1"/>
    </source>
</evidence>
<reference evidence="3" key="1">
    <citation type="submission" date="2016-10" db="EMBL/GenBank/DDBJ databases">
        <authorList>
            <person name="Varghese N."/>
            <person name="Submissions S."/>
        </authorList>
    </citation>
    <scope>NUCLEOTIDE SEQUENCE [LARGE SCALE GENOMIC DNA]</scope>
    <source>
        <strain evidence="3">MO64</strain>
    </source>
</reference>
<gene>
    <name evidence="2" type="ORF">SAMN05192579_11268</name>
</gene>
<proteinExistence type="predicted"/>
<feature type="compositionally biased region" description="Basic and acidic residues" evidence="1">
    <location>
        <begin position="496"/>
        <end position="505"/>
    </location>
</feature>
<evidence type="ECO:0008006" key="4">
    <source>
        <dbReference type="Google" id="ProtNLM"/>
    </source>
</evidence>
<dbReference type="AlphaFoldDB" id="A0A1I4EIN7"/>